<evidence type="ECO:0000256" key="8">
    <source>
        <dbReference type="RuleBase" id="RU003953"/>
    </source>
</evidence>
<dbReference type="InterPro" id="IPR032828">
    <property type="entry name" value="PolyA_RNA-bd"/>
</dbReference>
<dbReference type="Gene3D" id="3.30.460.10">
    <property type="entry name" value="Beta Polymerase, domain 2"/>
    <property type="match status" value="1"/>
</dbReference>
<evidence type="ECO:0000256" key="2">
    <source>
        <dbReference type="ARBA" id="ARBA00022679"/>
    </source>
</evidence>
<evidence type="ECO:0000256" key="7">
    <source>
        <dbReference type="ARBA" id="ARBA00022842"/>
    </source>
</evidence>
<dbReference type="PANTHER" id="PTHR46173:SF1">
    <property type="entry name" value="CCA TRNA NUCLEOTIDYLTRANSFERASE 1, MITOCHONDRIAL"/>
    <property type="match status" value="1"/>
</dbReference>
<dbReference type="Gene3D" id="1.10.3090.10">
    <property type="entry name" value="cca-adding enzyme, domain 2"/>
    <property type="match status" value="1"/>
</dbReference>
<dbReference type="InterPro" id="IPR002646">
    <property type="entry name" value="PolA_pol_head_dom"/>
</dbReference>
<dbReference type="GO" id="GO:0000049">
    <property type="term" value="F:tRNA binding"/>
    <property type="evidence" value="ECO:0007669"/>
    <property type="project" value="TreeGrafter"/>
</dbReference>
<keyword evidence="4" id="KW-0548">Nucleotidyltransferase</keyword>
<gene>
    <name evidence="11" type="ORF">LMG32879_001390</name>
</gene>
<dbReference type="Proteomes" id="UP001176960">
    <property type="component" value="Unassembled WGS sequence"/>
</dbReference>
<dbReference type="InterPro" id="IPR043519">
    <property type="entry name" value="NT_sf"/>
</dbReference>
<dbReference type="CDD" id="cd05398">
    <property type="entry name" value="NT_ClassII-CCAase"/>
    <property type="match status" value="1"/>
</dbReference>
<sequence>MNPENLLAALPERRGLDHLWRSLPDARLVGGCVRDLLCGAPVHDYDLATPEAPEQVMALLDATGIKVVPTGLAHGTVTAVIAGRPYEITTLRRDEETDGRHAVVRWTRDWAEDAARRDFTINAMSLDRNGQVHDYFGGVDDLAARRVRFVGEASRRIAEDALRILRFFRFDARYGGTVPDGEALAAITSDVSRLDALSAERVAGELLRILEGPRVLDVVARMMECGALSRILAAPHLAPRRLERLMATGAPPDAILRLGVLCDAPDTGERLKLSNGVRARLDAMRQPGFLTPDASDDDLRRALATTRLDWLMDGVWIAQADRLGRADPAWDALRARLAAIPHPVFPLSGRDVLEAGGVAGPGVGAVLRVVEAWWMSEGCRPGRVACLIHLENAMAARTV</sequence>
<dbReference type="GO" id="GO:0016779">
    <property type="term" value="F:nucleotidyltransferase activity"/>
    <property type="evidence" value="ECO:0007669"/>
    <property type="project" value="UniProtKB-KW"/>
</dbReference>
<dbReference type="InterPro" id="IPR050264">
    <property type="entry name" value="Bact_CCA-adding_enz_type3_sf"/>
</dbReference>
<evidence type="ECO:0000256" key="6">
    <source>
        <dbReference type="ARBA" id="ARBA00022741"/>
    </source>
</evidence>
<keyword evidence="3" id="KW-0819">tRNA processing</keyword>
<feature type="domain" description="Poly A polymerase head" evidence="9">
    <location>
        <begin position="26"/>
        <end position="148"/>
    </location>
</feature>
<dbReference type="GO" id="GO:0046872">
    <property type="term" value="F:metal ion binding"/>
    <property type="evidence" value="ECO:0007669"/>
    <property type="project" value="UniProtKB-KW"/>
</dbReference>
<proteinExistence type="inferred from homology"/>
<keyword evidence="7" id="KW-0460">Magnesium</keyword>
<evidence type="ECO:0000313" key="12">
    <source>
        <dbReference type="Proteomes" id="UP001176960"/>
    </source>
</evidence>
<dbReference type="PANTHER" id="PTHR46173">
    <property type="entry name" value="CCA TRNA NUCLEOTIDYLTRANSFERASE 1, MITOCHONDRIAL"/>
    <property type="match status" value="1"/>
</dbReference>
<keyword evidence="8" id="KW-0694">RNA-binding</keyword>
<dbReference type="SUPFAM" id="SSF81891">
    <property type="entry name" value="Poly A polymerase C-terminal region-like"/>
    <property type="match status" value="1"/>
</dbReference>
<dbReference type="SUPFAM" id="SSF81301">
    <property type="entry name" value="Nucleotidyltransferase"/>
    <property type="match status" value="1"/>
</dbReference>
<evidence type="ECO:0000259" key="10">
    <source>
        <dbReference type="Pfam" id="PF12627"/>
    </source>
</evidence>
<protein>
    <submittedName>
        <fullName evidence="11">CCA tRNA nucleotidyltransferase</fullName>
    </submittedName>
</protein>
<reference evidence="11" key="1">
    <citation type="submission" date="2023-03" db="EMBL/GenBank/DDBJ databases">
        <authorList>
            <person name="Cleenwerck I."/>
        </authorList>
    </citation>
    <scope>NUCLEOTIDE SEQUENCE</scope>
    <source>
        <strain evidence="11">LMG 32879</strain>
    </source>
</reference>
<keyword evidence="6" id="KW-0547">Nucleotide-binding</keyword>
<organism evidence="11 12">
    <name type="scientific">Brytella acorum</name>
    <dbReference type="NCBI Taxonomy" id="2959299"/>
    <lineage>
        <taxon>Bacteria</taxon>
        <taxon>Pseudomonadati</taxon>
        <taxon>Pseudomonadota</taxon>
        <taxon>Alphaproteobacteria</taxon>
        <taxon>Acetobacterales</taxon>
        <taxon>Acetobacteraceae</taxon>
        <taxon>Brytella</taxon>
    </lineage>
</organism>
<name>A0AA35Y1E8_9PROT</name>
<accession>A0AA35Y1E8</accession>
<evidence type="ECO:0000256" key="3">
    <source>
        <dbReference type="ARBA" id="ARBA00022694"/>
    </source>
</evidence>
<feature type="domain" description="tRNA nucleotidyltransferase/poly(A) polymerase RNA and SrmB- binding" evidence="10">
    <location>
        <begin position="182"/>
        <end position="237"/>
    </location>
</feature>
<keyword evidence="2 8" id="KW-0808">Transferase</keyword>
<keyword evidence="5" id="KW-0479">Metal-binding</keyword>
<dbReference type="AlphaFoldDB" id="A0AA35Y1E8"/>
<evidence type="ECO:0000256" key="4">
    <source>
        <dbReference type="ARBA" id="ARBA00022695"/>
    </source>
</evidence>
<evidence type="ECO:0000256" key="1">
    <source>
        <dbReference type="ARBA" id="ARBA00001946"/>
    </source>
</evidence>
<dbReference type="GO" id="GO:0000166">
    <property type="term" value="F:nucleotide binding"/>
    <property type="evidence" value="ECO:0007669"/>
    <property type="project" value="UniProtKB-KW"/>
</dbReference>
<evidence type="ECO:0000259" key="9">
    <source>
        <dbReference type="Pfam" id="PF01743"/>
    </source>
</evidence>
<evidence type="ECO:0000313" key="11">
    <source>
        <dbReference type="EMBL" id="CAI9120557.1"/>
    </source>
</evidence>
<dbReference type="GO" id="GO:0008033">
    <property type="term" value="P:tRNA processing"/>
    <property type="evidence" value="ECO:0007669"/>
    <property type="project" value="UniProtKB-KW"/>
</dbReference>
<comment type="similarity">
    <text evidence="8">Belongs to the tRNA nucleotidyltransferase/poly(A) polymerase family.</text>
</comment>
<comment type="cofactor">
    <cofactor evidence="1">
        <name>Mg(2+)</name>
        <dbReference type="ChEBI" id="CHEBI:18420"/>
    </cofactor>
</comment>
<keyword evidence="12" id="KW-1185">Reference proteome</keyword>
<comment type="caution">
    <text evidence="11">The sequence shown here is derived from an EMBL/GenBank/DDBJ whole genome shotgun (WGS) entry which is preliminary data.</text>
</comment>
<dbReference type="Pfam" id="PF01743">
    <property type="entry name" value="PolyA_pol"/>
    <property type="match status" value="1"/>
</dbReference>
<dbReference type="Pfam" id="PF12627">
    <property type="entry name" value="PolyA_pol_RNAbd"/>
    <property type="match status" value="1"/>
</dbReference>
<dbReference type="EMBL" id="CATKSH010000006">
    <property type="protein sequence ID" value="CAI9120557.1"/>
    <property type="molecule type" value="Genomic_DNA"/>
</dbReference>
<evidence type="ECO:0000256" key="5">
    <source>
        <dbReference type="ARBA" id="ARBA00022723"/>
    </source>
</evidence>